<dbReference type="KEGG" id="efe:EFER_2597"/>
<dbReference type="GO" id="GO:0005886">
    <property type="term" value="C:plasma membrane"/>
    <property type="evidence" value="ECO:0007669"/>
    <property type="project" value="UniProtKB-SubCell"/>
</dbReference>
<evidence type="ECO:0000256" key="5">
    <source>
        <dbReference type="ARBA" id="ARBA00023136"/>
    </source>
</evidence>
<feature type="transmembrane region" description="Helical" evidence="6">
    <location>
        <begin position="98"/>
        <end position="116"/>
    </location>
</feature>
<dbReference type="PROSITE" id="PS00216">
    <property type="entry name" value="SUGAR_TRANSPORT_1"/>
    <property type="match status" value="1"/>
</dbReference>
<protein>
    <submittedName>
        <fullName evidence="8">4-hydroxybenzoate transporter</fullName>
    </submittedName>
</protein>
<evidence type="ECO:0000256" key="2">
    <source>
        <dbReference type="ARBA" id="ARBA00022475"/>
    </source>
</evidence>
<evidence type="ECO:0000256" key="1">
    <source>
        <dbReference type="ARBA" id="ARBA00004429"/>
    </source>
</evidence>
<organism evidence="8 9">
    <name type="scientific">Escherichia fergusonii (strain ATCC 35469 / DSM 13698 / CCUG 18766 / IAM 14443 / JCM 21226 / LMG 7866 / NBRC 102419 / NCTC 12128 / CDC 0568-73)</name>
    <dbReference type="NCBI Taxonomy" id="585054"/>
    <lineage>
        <taxon>Bacteria</taxon>
        <taxon>Pseudomonadati</taxon>
        <taxon>Pseudomonadota</taxon>
        <taxon>Gammaproteobacteria</taxon>
        <taxon>Enterobacterales</taxon>
        <taxon>Enterobacteriaceae</taxon>
        <taxon>Escherichia</taxon>
    </lineage>
</organism>
<feature type="transmembrane region" description="Helical" evidence="6">
    <location>
        <begin position="153"/>
        <end position="173"/>
    </location>
</feature>
<dbReference type="InterPro" id="IPR011701">
    <property type="entry name" value="MFS"/>
</dbReference>
<feature type="domain" description="Major facilitator superfamily (MFS) profile" evidence="7">
    <location>
        <begin position="62"/>
        <end position="477"/>
    </location>
</feature>
<dbReference type="Gene3D" id="1.20.1250.20">
    <property type="entry name" value="MFS general substrate transporter like domains"/>
    <property type="match status" value="1"/>
</dbReference>
<feature type="transmembrane region" description="Helical" evidence="6">
    <location>
        <begin position="384"/>
        <end position="405"/>
    </location>
</feature>
<dbReference type="HOGENOM" id="CLU_001265_46_4_6"/>
<keyword evidence="2" id="KW-1003">Cell membrane</keyword>
<feature type="transmembrane region" description="Helical" evidence="6">
    <location>
        <begin position="327"/>
        <end position="348"/>
    </location>
</feature>
<dbReference type="PROSITE" id="PS50850">
    <property type="entry name" value="MFS"/>
    <property type="match status" value="1"/>
</dbReference>
<evidence type="ECO:0000256" key="3">
    <source>
        <dbReference type="ARBA" id="ARBA00022692"/>
    </source>
</evidence>
<dbReference type="InterPro" id="IPR005829">
    <property type="entry name" value="Sugar_transporter_CS"/>
</dbReference>
<keyword evidence="9" id="KW-1185">Reference proteome</keyword>
<dbReference type="GO" id="GO:0046943">
    <property type="term" value="F:carboxylic acid transmembrane transporter activity"/>
    <property type="evidence" value="ECO:0007669"/>
    <property type="project" value="TreeGrafter"/>
</dbReference>
<feature type="transmembrane region" description="Helical" evidence="6">
    <location>
        <begin position="360"/>
        <end position="378"/>
    </location>
</feature>
<name>B7LMF9_ESCF3</name>
<dbReference type="AlphaFoldDB" id="B7LMF9"/>
<dbReference type="Proteomes" id="UP000000745">
    <property type="component" value="Chromosome"/>
</dbReference>
<gene>
    <name evidence="8" type="ordered locus">EFER_2597</name>
</gene>
<dbReference type="SUPFAM" id="SSF103473">
    <property type="entry name" value="MFS general substrate transporter"/>
    <property type="match status" value="1"/>
</dbReference>
<evidence type="ECO:0000313" key="9">
    <source>
        <dbReference type="Proteomes" id="UP000000745"/>
    </source>
</evidence>
<feature type="transmembrane region" description="Helical" evidence="6">
    <location>
        <begin position="450"/>
        <end position="468"/>
    </location>
</feature>
<dbReference type="InterPro" id="IPR020846">
    <property type="entry name" value="MFS_dom"/>
</dbReference>
<proteinExistence type="predicted"/>
<feature type="transmembrane region" description="Helical" evidence="6">
    <location>
        <begin position="128"/>
        <end position="147"/>
    </location>
</feature>
<evidence type="ECO:0000313" key="8">
    <source>
        <dbReference type="EMBL" id="CAQ90092.1"/>
    </source>
</evidence>
<evidence type="ECO:0000256" key="6">
    <source>
        <dbReference type="SAM" id="Phobius"/>
    </source>
</evidence>
<feature type="transmembrane region" description="Helical" evidence="6">
    <location>
        <begin position="61"/>
        <end position="86"/>
    </location>
</feature>
<dbReference type="EMBL" id="CU928158">
    <property type="protein sequence ID" value="CAQ90092.1"/>
    <property type="molecule type" value="Genomic_DNA"/>
</dbReference>
<feature type="transmembrane region" description="Helical" evidence="6">
    <location>
        <begin position="215"/>
        <end position="237"/>
    </location>
</feature>
<keyword evidence="3 6" id="KW-0812">Transmembrane</keyword>
<evidence type="ECO:0000256" key="4">
    <source>
        <dbReference type="ARBA" id="ARBA00022989"/>
    </source>
</evidence>
<feature type="transmembrane region" description="Helical" evidence="6">
    <location>
        <begin position="293"/>
        <end position="315"/>
    </location>
</feature>
<feature type="transmembrane region" description="Helical" evidence="6">
    <location>
        <begin position="185"/>
        <end position="209"/>
    </location>
</feature>
<keyword evidence="5 6" id="KW-0472">Membrane</keyword>
<dbReference type="PROSITE" id="PS00217">
    <property type="entry name" value="SUGAR_TRANSPORT_2"/>
    <property type="match status" value="1"/>
</dbReference>
<dbReference type="PANTHER" id="PTHR23508">
    <property type="entry name" value="CARBOXYLIC ACID TRANSPORTER PROTEIN HOMOLOG"/>
    <property type="match status" value="1"/>
</dbReference>
<reference evidence="9" key="1">
    <citation type="journal article" date="2009" name="PLoS Genet.">
        <title>Organised genome dynamics in the Escherichia coli species results in highly diverse adaptive paths.</title>
        <authorList>
            <person name="Touchon M."/>
            <person name="Hoede C."/>
            <person name="Tenaillon O."/>
            <person name="Barbe V."/>
            <person name="Baeriswyl S."/>
            <person name="Bidet P."/>
            <person name="Bingen E."/>
            <person name="Bonacorsi S."/>
            <person name="Bouchier C."/>
            <person name="Bouvet O."/>
            <person name="Calteau A."/>
            <person name="Chiapello H."/>
            <person name="Clermont O."/>
            <person name="Cruveiller S."/>
            <person name="Danchin A."/>
            <person name="Diard M."/>
            <person name="Dossat C."/>
            <person name="Karoui M.E."/>
            <person name="Frapy E."/>
            <person name="Garry L."/>
            <person name="Ghigo J.M."/>
            <person name="Gilles A.M."/>
            <person name="Johnson J."/>
            <person name="Le Bouguenec C."/>
            <person name="Lescat M."/>
            <person name="Mangenot S."/>
            <person name="Martinez-Jehanne V."/>
            <person name="Matic I."/>
            <person name="Nassif X."/>
            <person name="Oztas S."/>
            <person name="Petit M.A."/>
            <person name="Pichon C."/>
            <person name="Rouy Z."/>
            <person name="Ruf C.S."/>
            <person name="Schneider D."/>
            <person name="Tourret J."/>
            <person name="Vacherie B."/>
            <person name="Vallenet D."/>
            <person name="Medigue C."/>
            <person name="Rocha E.P.C."/>
            <person name="Denamur E."/>
        </authorList>
    </citation>
    <scope>NUCLEOTIDE SEQUENCE [LARGE SCALE GENOMIC DNA]</scope>
    <source>
        <strain evidence="9">ATCC 35469 / DSM 13698 / BCRC 15582 / CCUG 18766 / IAM 14443 / JCM 21226 / LMG 7866 / NBRC 102419 / NCTC 12128 / CDC 0568-73</strain>
    </source>
</reference>
<dbReference type="CDD" id="cd17365">
    <property type="entry name" value="MFS_PcaK_like"/>
    <property type="match status" value="1"/>
</dbReference>
<comment type="subcellular location">
    <subcellularLocation>
        <location evidence="1">Cell inner membrane</location>
        <topology evidence="1">Multi-pass membrane protein</topology>
    </subcellularLocation>
</comment>
<keyword evidence="4 6" id="KW-1133">Transmembrane helix</keyword>
<dbReference type="PANTHER" id="PTHR23508:SF10">
    <property type="entry name" value="CARBOXYLIC ACID TRANSPORTER PROTEIN HOMOLOG"/>
    <property type="match status" value="1"/>
</dbReference>
<accession>B7LMF9</accession>
<sequence length="491" mass="53530">MKFRSAGNRGHYPPKSAPNYCLTQHRLTCIRRYKGKMMAQSDLLDVRELINRNPLSRYQKLVILLGFVVIALDGFDIAIMGFIAPVLKQEWGASNHELGFVISAALIGLALGAMFSGPLADWLGRKKIIINSVFFFGIWTVATAFSQNIEQMIFFRFMTGLGLGAAMPNMSTLVSEYAPERKRSFIITIIFCGFTFGAAAGGFAASWLIPQFGWHSLMALGGILPVLFAPVLIWLLPESVRFLVIKRAPPVRIRMILQRLYPGKIADNVEFILPTQPLDKSAMRIVLSPQYRFGSLMLWLVYFMGLFLVYILGSWLPTLVKEVGMTVSQAAVITALYQAGGTIGSLFAGWLMDKINPHRALGVIYGVGGLITMSMGYFSTSFTLLCLLAFICGACLNGANTGMNAMSARFYPTQARATGSSWMHGIGRIGAILSAFAGAEMMAMELSFEAVFLLLGIPAAITVVAISAKGMFASSSTHESTPVASALREPS</sequence>
<evidence type="ECO:0000259" key="7">
    <source>
        <dbReference type="PROSITE" id="PS50850"/>
    </source>
</evidence>
<dbReference type="Pfam" id="PF07690">
    <property type="entry name" value="MFS_1"/>
    <property type="match status" value="1"/>
</dbReference>
<dbReference type="InterPro" id="IPR036259">
    <property type="entry name" value="MFS_trans_sf"/>
</dbReference>